<organism evidence="1 2">
    <name type="scientific">Brevibacillus aydinogluensis</name>
    <dbReference type="NCBI Taxonomy" id="927786"/>
    <lineage>
        <taxon>Bacteria</taxon>
        <taxon>Bacillati</taxon>
        <taxon>Bacillota</taxon>
        <taxon>Bacilli</taxon>
        <taxon>Bacillales</taxon>
        <taxon>Paenibacillaceae</taxon>
        <taxon>Brevibacillus</taxon>
    </lineage>
</organism>
<accession>A0AA48MAK7</accession>
<protein>
    <submittedName>
        <fullName evidence="1">Uncharacterized protein</fullName>
    </submittedName>
</protein>
<evidence type="ECO:0000313" key="2">
    <source>
        <dbReference type="Proteomes" id="UP001189619"/>
    </source>
</evidence>
<evidence type="ECO:0000313" key="1">
    <source>
        <dbReference type="EMBL" id="CAJ1003308.1"/>
    </source>
</evidence>
<dbReference type="AlphaFoldDB" id="A0AA48MAK7"/>
<proteinExistence type="predicted"/>
<dbReference type="KEGG" id="bayd:BSPP4475_13400"/>
<dbReference type="Proteomes" id="UP001189619">
    <property type="component" value="Chromosome"/>
</dbReference>
<dbReference type="EMBL" id="OY569118">
    <property type="protein sequence ID" value="CAJ1003308.1"/>
    <property type="molecule type" value="Genomic_DNA"/>
</dbReference>
<sequence>MTIVELQQWVSRFHSSRCWTEYGPFIRTGFLMEEWASWHEPSAPRKSAGIVRTSRRNKLLNRFNSQSDKAGS</sequence>
<gene>
    <name evidence="1" type="ORF">BSPP4475_13400</name>
</gene>
<name>A0AA48MAK7_9BACL</name>
<keyword evidence="2" id="KW-1185">Reference proteome</keyword>
<reference evidence="1" key="1">
    <citation type="submission" date="2023-07" db="EMBL/GenBank/DDBJ databases">
        <authorList>
            <person name="Ivanov I."/>
            <person name="Teneva D."/>
            <person name="Stoikov I."/>
        </authorList>
    </citation>
    <scope>NUCLEOTIDE SEQUENCE</scope>
    <source>
        <strain evidence="1">4475</strain>
    </source>
</reference>